<dbReference type="Proteomes" id="UP000199376">
    <property type="component" value="Unassembled WGS sequence"/>
</dbReference>
<dbReference type="Pfam" id="PF01381">
    <property type="entry name" value="HTH_3"/>
    <property type="match status" value="1"/>
</dbReference>
<dbReference type="STRING" id="283737.SAMN05660453_0656"/>
<dbReference type="PROSITE" id="PS50943">
    <property type="entry name" value="HTH_CROC1"/>
    <property type="match status" value="1"/>
</dbReference>
<protein>
    <submittedName>
        <fullName evidence="3">DNA-binding transcriptional regulator, XRE-family HTH domain</fullName>
    </submittedName>
</protein>
<dbReference type="GO" id="GO:0003677">
    <property type="term" value="F:DNA binding"/>
    <property type="evidence" value="ECO:0007669"/>
    <property type="project" value="UniProtKB-KW"/>
</dbReference>
<keyword evidence="1 3" id="KW-0238">DNA-binding</keyword>
<evidence type="ECO:0000313" key="4">
    <source>
        <dbReference type="Proteomes" id="UP000199376"/>
    </source>
</evidence>
<dbReference type="RefSeq" id="WP_091502035.1">
    <property type="nucleotide sequence ID" value="NZ_FOLI01000002.1"/>
</dbReference>
<dbReference type="PANTHER" id="PTHR46558">
    <property type="entry name" value="TRACRIPTIONAL REGULATORY PROTEIN-RELATED-RELATED"/>
    <property type="match status" value="1"/>
</dbReference>
<accession>A0A1I1F3E1</accession>
<dbReference type="Gene3D" id="1.10.357.10">
    <property type="entry name" value="Tetracycline Repressor, domain 2"/>
    <property type="match status" value="1"/>
</dbReference>
<dbReference type="CDD" id="cd00093">
    <property type="entry name" value="HTH_XRE"/>
    <property type="match status" value="1"/>
</dbReference>
<organism evidence="3 4">
    <name type="scientific">Fructobacillus durionis</name>
    <dbReference type="NCBI Taxonomy" id="283737"/>
    <lineage>
        <taxon>Bacteria</taxon>
        <taxon>Bacillati</taxon>
        <taxon>Bacillota</taxon>
        <taxon>Bacilli</taxon>
        <taxon>Lactobacillales</taxon>
        <taxon>Lactobacillaceae</taxon>
        <taxon>Fructobacillus</taxon>
    </lineage>
</organism>
<reference evidence="3 4" key="1">
    <citation type="submission" date="2016-10" db="EMBL/GenBank/DDBJ databases">
        <authorList>
            <person name="de Groot N.N."/>
        </authorList>
    </citation>
    <scope>NUCLEOTIDE SEQUENCE [LARGE SCALE GENOMIC DNA]</scope>
    <source>
        <strain evidence="3 4">DSM 19113</strain>
    </source>
</reference>
<dbReference type="InterPro" id="IPR010982">
    <property type="entry name" value="Lambda_DNA-bd_dom_sf"/>
</dbReference>
<sequence>MQRNFILELRKKHSLSQQEFADLIFVSRQLVSNWEQDKSEPSLENKKLIATLFNMDIDELDVYNKNNHLKNSEIKKEKIKQAFLQSLVRTQNTLETLQDIAKESNLKKNEVQLYFLNSEDVLIDIIKNIEKSIYIQLNHSLHEQSDSLARVQNRIFPVLYQQQDNIRILYQNAISRAYWNEVLENVFNQIIDKELQQRQLTHLLIDRSFQIYLVSRQLMSFIETWMRHPTSPSLRDIQLLFKQFSYYSTKILLEN</sequence>
<dbReference type="EMBL" id="FOLI01000002">
    <property type="protein sequence ID" value="SFB93854.1"/>
    <property type="molecule type" value="Genomic_DNA"/>
</dbReference>
<proteinExistence type="predicted"/>
<dbReference type="Gene3D" id="1.10.260.40">
    <property type="entry name" value="lambda repressor-like DNA-binding domains"/>
    <property type="match status" value="1"/>
</dbReference>
<evidence type="ECO:0000259" key="2">
    <source>
        <dbReference type="PROSITE" id="PS50943"/>
    </source>
</evidence>
<dbReference type="OrthoDB" id="1629646at2"/>
<dbReference type="SUPFAM" id="SSF47413">
    <property type="entry name" value="lambda repressor-like DNA-binding domains"/>
    <property type="match status" value="1"/>
</dbReference>
<evidence type="ECO:0000256" key="1">
    <source>
        <dbReference type="ARBA" id="ARBA00023125"/>
    </source>
</evidence>
<gene>
    <name evidence="3" type="ORF">SAMN05660453_0656</name>
</gene>
<dbReference type="PANTHER" id="PTHR46558:SF4">
    <property type="entry name" value="DNA-BIDING PHAGE PROTEIN"/>
    <property type="match status" value="1"/>
</dbReference>
<dbReference type="SMART" id="SM00530">
    <property type="entry name" value="HTH_XRE"/>
    <property type="match status" value="1"/>
</dbReference>
<dbReference type="AlphaFoldDB" id="A0A1I1F3E1"/>
<evidence type="ECO:0000313" key="3">
    <source>
        <dbReference type="EMBL" id="SFB93854.1"/>
    </source>
</evidence>
<name>A0A1I1F3E1_9LACO</name>
<feature type="domain" description="HTH cro/C1-type" evidence="2">
    <location>
        <begin position="6"/>
        <end position="60"/>
    </location>
</feature>
<dbReference type="InterPro" id="IPR001387">
    <property type="entry name" value="Cro/C1-type_HTH"/>
</dbReference>
<keyword evidence="4" id="KW-1185">Reference proteome</keyword>